<name>A0ABP6XMH1_9FLAO</name>
<organism evidence="2 3">
    <name type="scientific">Snuella lapsa</name>
    <dbReference type="NCBI Taxonomy" id="870481"/>
    <lineage>
        <taxon>Bacteria</taxon>
        <taxon>Pseudomonadati</taxon>
        <taxon>Bacteroidota</taxon>
        <taxon>Flavobacteriia</taxon>
        <taxon>Flavobacteriales</taxon>
        <taxon>Flavobacteriaceae</taxon>
        <taxon>Snuella</taxon>
    </lineage>
</organism>
<keyword evidence="3" id="KW-1185">Reference proteome</keyword>
<accession>A0ABP6XMH1</accession>
<evidence type="ECO:0000256" key="1">
    <source>
        <dbReference type="SAM" id="Coils"/>
    </source>
</evidence>
<reference evidence="3" key="1">
    <citation type="journal article" date="2019" name="Int. J. Syst. Evol. Microbiol.">
        <title>The Global Catalogue of Microorganisms (GCM) 10K type strain sequencing project: providing services to taxonomists for standard genome sequencing and annotation.</title>
        <authorList>
            <consortium name="The Broad Institute Genomics Platform"/>
            <consortium name="The Broad Institute Genome Sequencing Center for Infectious Disease"/>
            <person name="Wu L."/>
            <person name="Ma J."/>
        </authorList>
    </citation>
    <scope>NUCLEOTIDE SEQUENCE [LARGE SCALE GENOMIC DNA]</scope>
    <source>
        <strain evidence="3">JCM 17111</strain>
    </source>
</reference>
<gene>
    <name evidence="2" type="ORF">GCM10022395_19040</name>
</gene>
<dbReference type="EMBL" id="BAABCY010000052">
    <property type="protein sequence ID" value="GAA3569570.1"/>
    <property type="molecule type" value="Genomic_DNA"/>
</dbReference>
<feature type="coiled-coil region" evidence="1">
    <location>
        <begin position="118"/>
        <end position="173"/>
    </location>
</feature>
<keyword evidence="1" id="KW-0175">Coiled coil</keyword>
<dbReference type="RefSeq" id="WP_345005752.1">
    <property type="nucleotide sequence ID" value="NZ_BAABCY010000052.1"/>
</dbReference>
<proteinExistence type="predicted"/>
<comment type="caution">
    <text evidence="2">The sequence shown here is derived from an EMBL/GenBank/DDBJ whole genome shotgun (WGS) entry which is preliminary data.</text>
</comment>
<evidence type="ECO:0000313" key="3">
    <source>
        <dbReference type="Proteomes" id="UP001500954"/>
    </source>
</evidence>
<evidence type="ECO:0008006" key="4">
    <source>
        <dbReference type="Google" id="ProtNLM"/>
    </source>
</evidence>
<dbReference type="Proteomes" id="UP001500954">
    <property type="component" value="Unassembled WGS sequence"/>
</dbReference>
<protein>
    <recommendedName>
        <fullName evidence="4">DUF4179 domain-containing protein</fullName>
    </recommendedName>
</protein>
<sequence>MNEDNIDKLFKNLENNFDIEVPDSNHTHRFLGKLNQTRSTNPKLVFKIPYWKPLLGVAASTVLLIVFTITSTKQTPNSGELADVSAEMANTQNYFTSTIIEEFSKIRKVATPEVQNIINDAMKQIEILEDDYNSLKNDLINSDNDRRVIHAMINNFQSRIDILEKTLEEIKNVQQLKHTSNESHITI</sequence>
<evidence type="ECO:0000313" key="2">
    <source>
        <dbReference type="EMBL" id="GAA3569570.1"/>
    </source>
</evidence>